<keyword evidence="3" id="KW-1185">Reference proteome</keyword>
<accession>A0A4P9VQ14</accession>
<feature type="transmembrane region" description="Helical" evidence="1">
    <location>
        <begin position="69"/>
        <end position="91"/>
    </location>
</feature>
<evidence type="ECO:0000256" key="1">
    <source>
        <dbReference type="SAM" id="Phobius"/>
    </source>
</evidence>
<protein>
    <submittedName>
        <fullName evidence="2">Uncharacterized protein</fullName>
    </submittedName>
</protein>
<evidence type="ECO:0000313" key="3">
    <source>
        <dbReference type="Proteomes" id="UP000257039"/>
    </source>
</evidence>
<keyword evidence="1" id="KW-1133">Transmembrane helix</keyword>
<sequence>MSLAVSVILFLAPLLCCFAVLGLIDHSLILELLANKIQITIATCLALVIMMILFSKAPFAYSAYAYRGIYTGIPGLGLMFMVLPGMGNYIAPRERAIPAGCWSLLGFLMMSAPLVLLFSTSR</sequence>
<evidence type="ECO:0000313" key="2">
    <source>
        <dbReference type="EMBL" id="RDH45583.1"/>
    </source>
</evidence>
<name>A0A4P9VQ14_9GAMM</name>
<dbReference type="RefSeq" id="WP_094788523.1">
    <property type="nucleotide sequence ID" value="NZ_NDXW01000001.1"/>
</dbReference>
<dbReference type="AlphaFoldDB" id="A0A4P9VQ14"/>
<comment type="caution">
    <text evidence="2">The sequence shown here is derived from an EMBL/GenBank/DDBJ whole genome shotgun (WGS) entry which is preliminary data.</text>
</comment>
<dbReference type="Proteomes" id="UP000257039">
    <property type="component" value="Unassembled WGS sequence"/>
</dbReference>
<dbReference type="EMBL" id="NDXW01000001">
    <property type="protein sequence ID" value="RDH45583.1"/>
    <property type="molecule type" value="Genomic_DNA"/>
</dbReference>
<organism evidence="2 3">
    <name type="scientific">Zooshikella ganghwensis</name>
    <dbReference type="NCBI Taxonomy" id="202772"/>
    <lineage>
        <taxon>Bacteria</taxon>
        <taxon>Pseudomonadati</taxon>
        <taxon>Pseudomonadota</taxon>
        <taxon>Gammaproteobacteria</taxon>
        <taxon>Oceanospirillales</taxon>
        <taxon>Zooshikellaceae</taxon>
        <taxon>Zooshikella</taxon>
    </lineage>
</organism>
<feature type="transmembrane region" description="Helical" evidence="1">
    <location>
        <begin position="97"/>
        <end position="118"/>
    </location>
</feature>
<keyword evidence="1" id="KW-0472">Membrane</keyword>
<reference evidence="2 3" key="1">
    <citation type="submission" date="2017-04" db="EMBL/GenBank/DDBJ databases">
        <title>Draft genome sequence of Zooshikella ganghwensis VG4 isolated from Red Sea sediments.</title>
        <authorList>
            <person name="Rehman Z."/>
            <person name="Alam I."/>
            <person name="Kamau A."/>
            <person name="Bajic V."/>
            <person name="Leiknes T."/>
        </authorList>
    </citation>
    <scope>NUCLEOTIDE SEQUENCE [LARGE SCALE GENOMIC DNA]</scope>
    <source>
        <strain evidence="2 3">VG4</strain>
    </source>
</reference>
<gene>
    <name evidence="2" type="ORF">B9G39_20195</name>
</gene>
<feature type="transmembrane region" description="Helical" evidence="1">
    <location>
        <begin position="38"/>
        <end position="57"/>
    </location>
</feature>
<proteinExistence type="predicted"/>
<keyword evidence="1" id="KW-0812">Transmembrane</keyword>